<accession>A0AAP0LZ06</accession>
<comment type="caution">
    <text evidence="1">The sequence shown here is derived from an EMBL/GenBank/DDBJ whole genome shotgun (WGS) entry which is preliminary data.</text>
</comment>
<protein>
    <submittedName>
        <fullName evidence="1">Uncharacterized protein</fullName>
    </submittedName>
</protein>
<dbReference type="AlphaFoldDB" id="A0AAP0LZ06"/>
<dbReference type="PANTHER" id="PTHR33563">
    <property type="match status" value="1"/>
</dbReference>
<dbReference type="GO" id="GO:0003856">
    <property type="term" value="F:3-dehydroquinate synthase activity"/>
    <property type="evidence" value="ECO:0007669"/>
    <property type="project" value="InterPro"/>
</dbReference>
<dbReference type="GO" id="GO:0016491">
    <property type="term" value="F:oxidoreductase activity"/>
    <property type="evidence" value="ECO:0007669"/>
    <property type="project" value="InterPro"/>
</dbReference>
<dbReference type="GO" id="GO:0009073">
    <property type="term" value="P:aromatic amino acid family biosynthetic process"/>
    <property type="evidence" value="ECO:0007669"/>
    <property type="project" value="InterPro"/>
</dbReference>
<name>A0AAP0LZ06_9ROSI</name>
<sequence>MDGLEDFTSKPLEWARENIAAAGCTITLLGVMPWLNFPLSSKTWRDIWMLEFEDSNIAKEKNTEWKSDFKYLKLQAVVDICNNYRVLPQKEIVMGYPPRLLIVERIISLHAAWVVFDSDKYHKKNREFYTEKISCNMVMMNEEGGFDMIKRWAMIGINGDNSGTTPGESPASWVGTPQLMISQRLKVILEETETETGKDDQD</sequence>
<dbReference type="InterPro" id="IPR002812">
    <property type="entry name" value="DHQS"/>
</dbReference>
<evidence type="ECO:0000313" key="1">
    <source>
        <dbReference type="EMBL" id="KAK9187554.1"/>
    </source>
</evidence>
<keyword evidence="2" id="KW-1185">Reference proteome</keyword>
<dbReference type="Proteomes" id="UP001428341">
    <property type="component" value="Unassembled WGS sequence"/>
</dbReference>
<dbReference type="EMBL" id="JBCGBO010000007">
    <property type="protein sequence ID" value="KAK9187554.1"/>
    <property type="molecule type" value="Genomic_DNA"/>
</dbReference>
<dbReference type="PANTHER" id="PTHR33563:SF9">
    <property type="entry name" value="USPA DOMAIN-CONTAINING PROTEIN"/>
    <property type="match status" value="1"/>
</dbReference>
<reference evidence="1 2" key="1">
    <citation type="submission" date="2024-05" db="EMBL/GenBank/DDBJ databases">
        <title>Haplotype-resolved chromosome-level genome assembly of Huyou (Citrus changshanensis).</title>
        <authorList>
            <person name="Miao C."/>
            <person name="Chen W."/>
            <person name="Wu Y."/>
            <person name="Wang L."/>
            <person name="Zhao S."/>
            <person name="Grierson D."/>
            <person name="Xu C."/>
            <person name="Chen K."/>
        </authorList>
    </citation>
    <scope>NUCLEOTIDE SEQUENCE [LARGE SCALE GENOMIC DNA]</scope>
    <source>
        <strain evidence="1">01-14</strain>
        <tissue evidence="1">Leaf</tissue>
    </source>
</reference>
<gene>
    <name evidence="1" type="ORF">WN944_018951</name>
</gene>
<evidence type="ECO:0000313" key="2">
    <source>
        <dbReference type="Proteomes" id="UP001428341"/>
    </source>
</evidence>
<organism evidence="1 2">
    <name type="scientific">Citrus x changshan-huyou</name>
    <dbReference type="NCBI Taxonomy" id="2935761"/>
    <lineage>
        <taxon>Eukaryota</taxon>
        <taxon>Viridiplantae</taxon>
        <taxon>Streptophyta</taxon>
        <taxon>Embryophyta</taxon>
        <taxon>Tracheophyta</taxon>
        <taxon>Spermatophyta</taxon>
        <taxon>Magnoliopsida</taxon>
        <taxon>eudicotyledons</taxon>
        <taxon>Gunneridae</taxon>
        <taxon>Pentapetalae</taxon>
        <taxon>rosids</taxon>
        <taxon>malvids</taxon>
        <taxon>Sapindales</taxon>
        <taxon>Rutaceae</taxon>
        <taxon>Aurantioideae</taxon>
        <taxon>Citrus</taxon>
    </lineage>
</organism>
<proteinExistence type="predicted"/>